<dbReference type="InterPro" id="IPR000601">
    <property type="entry name" value="PKD_dom"/>
</dbReference>
<sequence>MVEVLDDNGVPLAEDAVVVDGRNGAVHHLQFAAPGPRSLTIRHGEESHDVVIPVEGEPVTVRSPASAAPVPAMLRVARPSAAGYRVAFTLGDLSAPSQRSRVRAPQAGPRSSLSAPTIPGGFAKALRTLAREPVRVTDQPMIGRRGTRGPWRMEVTSGPLDPTRARQIVQTGIDRTKARYEWDFGDGTTAVTMAPFAEHDYSGSIDHRRRSTGFVIRCRSVEDEVEVSRNLTVYSAYATCRDLGTIVPPTTSELFAAKSHAGFVGQLQVRNVEEVPLILDRMAVVPLSGDLPPAFTALGTPVTIAPESVKAIAVCAPYGDSLAPDADGFTVYYAGSAGGTPVRLSATFEIPAPIRMAEAKVDTQQQQTWPWDEVVLGLDEILQDVSHDVLSPQDLVIDQVSGTVAIDVRSGPKIGAQARDAIATVLSAPAAIAGLVGVPGSAGTAALLPGSMALMALPAPGPVVEGAVCDPANLGEQERQQARDGNLACQLTTEEIEVTLPARFLNARKGDVVLSPGGPDVIGQLLRRVDPPMPYSHSGIMTRNHDEITHSTASSERLFDRIDASLGGAVNSANLIDPGALKYMWPGVVAQSVDGAVHGEEFIDPDGDSYVISAFTPYGIGSTYDDRFEVVQPLVLKPDPSQETATVRAMLHAAADSARAGAGRPGVTSKSHYRLYAYTDPRSTLTPAGPEAGWAQGTVGTVCSSFIWDVHRRLGHVLEARRAAVLPEDLEAEDVASGAEVSPNSPDGLYRYTAAERLAAATWLYDYTRRQALDQMGWLGGLADLLTDYADNIAGQLVNAFAADDDQGGNSDAWRGVTDASAISPDNLLFWDGPAQGGLYGYAEPLQFREPRTERVTISRWRRVMVSGTVSGQVRFRNAPVAGAVVQIFDGKSAITGPDGRYTLPDVPFGAYQLTAAKSIGGVLMTAARRITPDEPAETRVVDLDLEEPPERFRRVTLFFDFYGVDDEPWPFPAQISDPGPRSEILVLTPDQPVRRLAPPPVYLVADEVRIEYDITCRLLVTNAVDVEVRCLLYEGGWGQAGNTTDLDGTATTSLLVAPGASHGTSLRVHNTDEGGDWAELALTVANDRATN</sequence>
<protein>
    <submittedName>
        <fullName evidence="3">Carboxypeptidase-like regulatory domain-containing protein</fullName>
    </submittedName>
</protein>
<evidence type="ECO:0000313" key="4">
    <source>
        <dbReference type="Proteomes" id="UP001596004"/>
    </source>
</evidence>
<gene>
    <name evidence="3" type="ORF">ACFO60_19375</name>
</gene>
<dbReference type="SUPFAM" id="SSF49464">
    <property type="entry name" value="Carboxypeptidase regulatory domain-like"/>
    <property type="match status" value="1"/>
</dbReference>
<dbReference type="EMBL" id="JBHSFP010000012">
    <property type="protein sequence ID" value="MFC4532943.1"/>
    <property type="molecule type" value="Genomic_DNA"/>
</dbReference>
<name>A0ABV9CKW9_9ACTN</name>
<dbReference type="Gene3D" id="2.60.40.1120">
    <property type="entry name" value="Carboxypeptidase-like, regulatory domain"/>
    <property type="match status" value="1"/>
</dbReference>
<dbReference type="Pfam" id="PF13620">
    <property type="entry name" value="CarboxypepD_reg"/>
    <property type="match status" value="1"/>
</dbReference>
<comment type="caution">
    <text evidence="3">The sequence shown here is derived from an EMBL/GenBank/DDBJ whole genome shotgun (WGS) entry which is preliminary data.</text>
</comment>
<feature type="region of interest" description="Disordered" evidence="1">
    <location>
        <begin position="140"/>
        <end position="159"/>
    </location>
</feature>
<dbReference type="Proteomes" id="UP001596004">
    <property type="component" value="Unassembled WGS sequence"/>
</dbReference>
<proteinExistence type="predicted"/>
<dbReference type="InterPro" id="IPR008969">
    <property type="entry name" value="CarboxyPept-like_regulatory"/>
</dbReference>
<accession>A0ABV9CKW9</accession>
<dbReference type="RefSeq" id="WP_380841878.1">
    <property type="nucleotide sequence ID" value="NZ_JBHSFP010000012.1"/>
</dbReference>
<feature type="region of interest" description="Disordered" evidence="1">
    <location>
        <begin position="97"/>
        <end position="118"/>
    </location>
</feature>
<evidence type="ECO:0000259" key="2">
    <source>
        <dbReference type="PROSITE" id="PS50093"/>
    </source>
</evidence>
<feature type="domain" description="PKD" evidence="2">
    <location>
        <begin position="180"/>
        <end position="201"/>
    </location>
</feature>
<evidence type="ECO:0000256" key="1">
    <source>
        <dbReference type="SAM" id="MobiDB-lite"/>
    </source>
</evidence>
<evidence type="ECO:0000313" key="3">
    <source>
        <dbReference type="EMBL" id="MFC4532943.1"/>
    </source>
</evidence>
<keyword evidence="4" id="KW-1185">Reference proteome</keyword>
<reference evidence="4" key="1">
    <citation type="journal article" date="2019" name="Int. J. Syst. Evol. Microbiol.">
        <title>The Global Catalogue of Microorganisms (GCM) 10K type strain sequencing project: providing services to taxonomists for standard genome sequencing and annotation.</title>
        <authorList>
            <consortium name="The Broad Institute Genomics Platform"/>
            <consortium name="The Broad Institute Genome Sequencing Center for Infectious Disease"/>
            <person name="Wu L."/>
            <person name="Ma J."/>
        </authorList>
    </citation>
    <scope>NUCLEOTIDE SEQUENCE [LARGE SCALE GENOMIC DNA]</scope>
    <source>
        <strain evidence="4">CGMCC 4.7132</strain>
    </source>
</reference>
<dbReference type="PROSITE" id="PS50093">
    <property type="entry name" value="PKD"/>
    <property type="match status" value="1"/>
</dbReference>
<organism evidence="3 4">
    <name type="scientific">Sphaerisporangium dianthi</name>
    <dbReference type="NCBI Taxonomy" id="1436120"/>
    <lineage>
        <taxon>Bacteria</taxon>
        <taxon>Bacillati</taxon>
        <taxon>Actinomycetota</taxon>
        <taxon>Actinomycetes</taxon>
        <taxon>Streptosporangiales</taxon>
        <taxon>Streptosporangiaceae</taxon>
        <taxon>Sphaerisporangium</taxon>
    </lineage>
</organism>